<keyword evidence="2" id="KW-1185">Reference proteome</keyword>
<dbReference type="EMBL" id="FNEE01000011">
    <property type="protein sequence ID" value="SDK07792.1"/>
    <property type="molecule type" value="Genomic_DNA"/>
</dbReference>
<name>A0A1G8YY85_9HYPH</name>
<protein>
    <submittedName>
        <fullName evidence="1">Nodulation protein NolX</fullName>
    </submittedName>
</protein>
<proteinExistence type="predicted"/>
<sequence length="645" mass="69248">MSASNLSTFYRSNSLQSARGWPGLKVSHFATQHQQSASCFEAMLSTCVLANKPGSFAQGDLPTSNLDSTMDKLRQDPLGHLAPDVESTLKGLEQHPLDLLPPHMRAALKEDQSQRSKATEAQHLLRVTPKIEPAPRPSPGITWNGGSLTTAELQIVAVLNRHKDQCPLSWKSLTEKANDPSTPPDLKAAIKGLQQDSGLFYAIGSQGDGRCGGKINAKDLAGFSNHHPQVAAFQEAQAQSYEQNYIPSDGSGGLQPSVMTLSDALREFYRYSENLSKDLSLDEFKKMVGGESKNGKFPPQVIAAAQYFLDHPDAWNQLCGGSKGKMHKEDFLQVASSSMSLTQTELNTVEMIKDHQDTFFGSGVLTRDKLAKMKDDKSLDPKVREAASQLLSDPLLFGLLNNSITGYKTHHKFFDFGGGHTVDSGNISKKDFAHFCTNMSSANRNVQQPITHGAQTAEEQNAVADMKMGLMDQPDIKSAKKNGGAVMHVVDSVLKIETKVLDLAATAVGLLSFIPGLGQVADLASMVLEAESQAANLLRTAINGGDMKRALEEAGLNMAAQAIGLIAGPEVKLAIRNGLVKHLMEEALAAGIDLSVSTAQDYAEGYVNNLQARLAGGPEQNLGLPSMPSFQSVASNVPFVGIALS</sequence>
<dbReference type="AlphaFoldDB" id="A0A1G8YY85"/>
<dbReference type="Proteomes" id="UP000198894">
    <property type="component" value="Unassembled WGS sequence"/>
</dbReference>
<dbReference type="RefSeq" id="WP_091595835.1">
    <property type="nucleotide sequence ID" value="NZ_FNEE01000011.1"/>
</dbReference>
<dbReference type="Pfam" id="PF05819">
    <property type="entry name" value="NolX"/>
    <property type="match status" value="1"/>
</dbReference>
<reference evidence="2" key="1">
    <citation type="submission" date="2016-10" db="EMBL/GenBank/DDBJ databases">
        <authorList>
            <person name="Varghese N."/>
            <person name="Submissions S."/>
        </authorList>
    </citation>
    <scope>NUCLEOTIDE SEQUENCE [LARGE SCALE GENOMIC DNA]</scope>
    <source>
        <strain evidence="2">CGMCC 1.11022</strain>
    </source>
</reference>
<accession>A0A1G8YY85</accession>
<organism evidence="1 2">
    <name type="scientific">Mesorhizobium muleiense</name>
    <dbReference type="NCBI Taxonomy" id="1004279"/>
    <lineage>
        <taxon>Bacteria</taxon>
        <taxon>Pseudomonadati</taxon>
        <taxon>Pseudomonadota</taxon>
        <taxon>Alphaproteobacteria</taxon>
        <taxon>Hyphomicrobiales</taxon>
        <taxon>Phyllobacteriaceae</taxon>
        <taxon>Mesorhizobium</taxon>
    </lineage>
</organism>
<dbReference type="InterPro" id="IPR008718">
    <property type="entry name" value="NolX"/>
</dbReference>
<gene>
    <name evidence="1" type="ORF">SAMN05428953_111117</name>
</gene>
<evidence type="ECO:0000313" key="2">
    <source>
        <dbReference type="Proteomes" id="UP000198894"/>
    </source>
</evidence>
<evidence type="ECO:0000313" key="1">
    <source>
        <dbReference type="EMBL" id="SDK07792.1"/>
    </source>
</evidence>